<dbReference type="OrthoDB" id="1928974at2759"/>
<feature type="compositionally biased region" description="Basic and acidic residues" evidence="1">
    <location>
        <begin position="124"/>
        <end position="133"/>
    </location>
</feature>
<reference evidence="3 4" key="1">
    <citation type="submission" date="2019-09" db="EMBL/GenBank/DDBJ databases">
        <authorList>
            <person name="Ou C."/>
        </authorList>
    </citation>
    <scope>NUCLEOTIDE SEQUENCE [LARGE SCALE GENOMIC DNA]</scope>
    <source>
        <strain evidence="3">S2</strain>
        <tissue evidence="3">Leaf</tissue>
    </source>
</reference>
<reference evidence="3 4" key="3">
    <citation type="submission" date="2019-11" db="EMBL/GenBank/DDBJ databases">
        <title>A de novo genome assembly of a pear dwarfing rootstock.</title>
        <authorList>
            <person name="Wang F."/>
            <person name="Wang J."/>
            <person name="Li S."/>
            <person name="Zhang Y."/>
            <person name="Fang M."/>
            <person name="Ma L."/>
            <person name="Zhao Y."/>
            <person name="Jiang S."/>
        </authorList>
    </citation>
    <scope>NUCLEOTIDE SEQUENCE [LARGE SCALE GENOMIC DNA]</scope>
    <source>
        <strain evidence="3">S2</strain>
        <tissue evidence="3">Leaf</tissue>
    </source>
</reference>
<proteinExistence type="predicted"/>
<evidence type="ECO:0000313" key="3">
    <source>
        <dbReference type="EMBL" id="KAB2631114.1"/>
    </source>
</evidence>
<feature type="region of interest" description="Disordered" evidence="1">
    <location>
        <begin position="150"/>
        <end position="258"/>
    </location>
</feature>
<keyword evidence="4" id="KW-1185">Reference proteome</keyword>
<protein>
    <submittedName>
        <fullName evidence="3">Arginine/serine-rich coiled-coil protein 2</fullName>
    </submittedName>
</protein>
<feature type="compositionally biased region" description="Basic and acidic residues" evidence="1">
    <location>
        <begin position="168"/>
        <end position="202"/>
    </location>
</feature>
<comment type="caution">
    <text evidence="3">The sequence shown here is derived from an EMBL/GenBank/DDBJ whole genome shotgun (WGS) entry which is preliminary data.</text>
</comment>
<reference evidence="4" key="2">
    <citation type="submission" date="2019-10" db="EMBL/GenBank/DDBJ databases">
        <title>A de novo genome assembly of a pear dwarfing rootstock.</title>
        <authorList>
            <person name="Wang F."/>
            <person name="Wang J."/>
            <person name="Li S."/>
            <person name="Zhang Y."/>
            <person name="Fang M."/>
            <person name="Ma L."/>
            <person name="Zhao Y."/>
            <person name="Jiang S."/>
        </authorList>
    </citation>
    <scope>NUCLEOTIDE SEQUENCE [LARGE SCALE GENOMIC DNA]</scope>
</reference>
<feature type="compositionally biased region" description="Basic and acidic residues" evidence="1">
    <location>
        <begin position="381"/>
        <end position="395"/>
    </location>
</feature>
<evidence type="ECO:0000259" key="2">
    <source>
        <dbReference type="Pfam" id="PF15477"/>
    </source>
</evidence>
<dbReference type="Pfam" id="PF15477">
    <property type="entry name" value="SMAP"/>
    <property type="match status" value="1"/>
</dbReference>
<feature type="region of interest" description="Disordered" evidence="1">
    <location>
        <begin position="99"/>
        <end position="133"/>
    </location>
</feature>
<dbReference type="PANTHER" id="PTHR22426">
    <property type="entry name" value="ARGININE_SERINE-RICH COILED-COIL PROTEIN 2"/>
    <property type="match status" value="1"/>
</dbReference>
<dbReference type="AlphaFoldDB" id="A0A5N5I684"/>
<dbReference type="Proteomes" id="UP000327157">
    <property type="component" value="Chromosome 12"/>
</dbReference>
<accession>A0A5N5I684</accession>
<dbReference type="EMBL" id="SMOL01000143">
    <property type="protein sequence ID" value="KAB2631114.1"/>
    <property type="molecule type" value="Genomic_DNA"/>
</dbReference>
<dbReference type="InterPro" id="IPR028124">
    <property type="entry name" value="SMAP_dom"/>
</dbReference>
<feature type="compositionally biased region" description="Basic and acidic residues" evidence="1">
    <location>
        <begin position="99"/>
        <end position="117"/>
    </location>
</feature>
<feature type="compositionally biased region" description="Basic and acidic residues" evidence="1">
    <location>
        <begin position="213"/>
        <end position="233"/>
    </location>
</feature>
<name>A0A5N5I684_9ROSA</name>
<evidence type="ECO:0000256" key="1">
    <source>
        <dbReference type="SAM" id="MobiDB-lite"/>
    </source>
</evidence>
<gene>
    <name evidence="3" type="ORF">D8674_008633</name>
</gene>
<organism evidence="3 4">
    <name type="scientific">Pyrus ussuriensis x Pyrus communis</name>
    <dbReference type="NCBI Taxonomy" id="2448454"/>
    <lineage>
        <taxon>Eukaryota</taxon>
        <taxon>Viridiplantae</taxon>
        <taxon>Streptophyta</taxon>
        <taxon>Embryophyta</taxon>
        <taxon>Tracheophyta</taxon>
        <taxon>Spermatophyta</taxon>
        <taxon>Magnoliopsida</taxon>
        <taxon>eudicotyledons</taxon>
        <taxon>Gunneridae</taxon>
        <taxon>Pentapetalae</taxon>
        <taxon>rosids</taxon>
        <taxon>fabids</taxon>
        <taxon>Rosales</taxon>
        <taxon>Rosaceae</taxon>
        <taxon>Amygdaloideae</taxon>
        <taxon>Maleae</taxon>
        <taxon>Pyrus</taxon>
    </lineage>
</organism>
<evidence type="ECO:0000313" key="4">
    <source>
        <dbReference type="Proteomes" id="UP000327157"/>
    </source>
</evidence>
<feature type="domain" description="Small acidic protein-like" evidence="2">
    <location>
        <begin position="356"/>
        <end position="406"/>
    </location>
</feature>
<dbReference type="PANTHER" id="PTHR22426:SF2">
    <property type="entry name" value="ARGININE_SERINE-RICH COILED-COIL PROTEIN 2"/>
    <property type="match status" value="1"/>
</dbReference>
<sequence length="410" mass="47710">MVLSLSIINHLSFREKSPLNKDKMTQIPSNFVKFPVHEHSSSPRISREYPVKISEYRTRRREDEREFERNLNRCCYGKSSDSYRNYDRQSFRTSHGYHRHDDYIKHDKHGDEEERHYQKLSSRLSRETRGSAHSDYTRIKIENLHFLSTRNNDKDSSSEKVGYGRRHGYFEEMDKERGRQTLDRDAPDEKKDYHRSSGDYRSDAFSPMTSPRGNEKYDDKDTKVRNRNTREPSEQSAYGILRSQNEESSAKRPKLFSSEKNIDGWKDVSKFTTTAGGKESSNSKPSQEGFGKTMAYDAKAANDRNAVKFAAMKAAEVVNKNPVGVGPAGCMTADQKKKLLWGNKTNTTAEEAGHHWDTTFFSDRERQEKFNKLMGVKGEVKVENKPKNEDQKQKEVQLNLEKQYTARLRR</sequence>
<feature type="region of interest" description="Disordered" evidence="1">
    <location>
        <begin position="381"/>
        <end position="410"/>
    </location>
</feature>